<name>A0ABX9LHM5_9ACTN</name>
<feature type="region of interest" description="Disordered" evidence="1">
    <location>
        <begin position="1"/>
        <end position="24"/>
    </location>
</feature>
<keyword evidence="2" id="KW-0812">Transmembrane</keyword>
<reference evidence="3 4" key="1">
    <citation type="submission" date="2018-08" db="EMBL/GenBank/DDBJ databases">
        <title>Microbispora. triticiradicis sp. nov., a novel actinomycete isolated from the root of wheat (Triticum aestivum L.)).</title>
        <authorList>
            <person name="Han C."/>
        </authorList>
    </citation>
    <scope>NUCLEOTIDE SEQUENCE [LARGE SCALE GENOMIC DNA]</scope>
    <source>
        <strain evidence="3 4">NEAU-HRDPA2-9</strain>
    </source>
</reference>
<proteinExistence type="predicted"/>
<accession>A0ABX9LHM5</accession>
<evidence type="ECO:0000313" key="3">
    <source>
        <dbReference type="EMBL" id="RGA03471.1"/>
    </source>
</evidence>
<dbReference type="EMBL" id="QFZU02000081">
    <property type="protein sequence ID" value="RGA03471.1"/>
    <property type="molecule type" value="Genomic_DNA"/>
</dbReference>
<comment type="caution">
    <text evidence="3">The sequence shown here is derived from an EMBL/GenBank/DDBJ whole genome shotgun (WGS) entry which is preliminary data.</text>
</comment>
<feature type="transmembrane region" description="Helical" evidence="2">
    <location>
        <begin position="294"/>
        <end position="316"/>
    </location>
</feature>
<protein>
    <submittedName>
        <fullName evidence="3">Peptidase</fullName>
    </submittedName>
</protein>
<keyword evidence="4" id="KW-1185">Reference proteome</keyword>
<organism evidence="3 4">
    <name type="scientific">Microbispora triticiradicis</name>
    <dbReference type="NCBI Taxonomy" id="2200763"/>
    <lineage>
        <taxon>Bacteria</taxon>
        <taxon>Bacillati</taxon>
        <taxon>Actinomycetota</taxon>
        <taxon>Actinomycetes</taxon>
        <taxon>Streptosporangiales</taxon>
        <taxon>Streptosporangiaceae</taxon>
        <taxon>Microbispora</taxon>
    </lineage>
</organism>
<keyword evidence="2" id="KW-1133">Transmembrane helix</keyword>
<sequence length="323" mass="34089">MLMAGALTSATSTLTTPAPPAPVAHSSTGWIGIRLVDAPVELRADSRARRYIIDHLAPGTVIHRRLEVSNTTRSPQHVALYPAGAQIQQHKFQFAPGHTANELSTWTSINRHEVILAPHTRSLVTATVTVPKDAAPGEHYSMIWAEMTKDPPPGGGVREINRVGIRMYLSVGGGNPPAADFTIDSLTAQRAPTGQQIVSAQVRNTGGRALDLSGELSLSGKSLHAGPFTVQTGTTLAPGDSGPVTVPLPEQIPNGPWNARLRLESGTTRHTARATIQFPSTAGTAQAVTAKDDISYPAVALLAVLSAAAAATILLIHTKRWSH</sequence>
<keyword evidence="2" id="KW-0472">Membrane</keyword>
<evidence type="ECO:0000313" key="4">
    <source>
        <dbReference type="Proteomes" id="UP000262538"/>
    </source>
</evidence>
<feature type="compositionally biased region" description="Low complexity" evidence="1">
    <location>
        <begin position="1"/>
        <end position="16"/>
    </location>
</feature>
<evidence type="ECO:0000256" key="2">
    <source>
        <dbReference type="SAM" id="Phobius"/>
    </source>
</evidence>
<gene>
    <name evidence="3" type="ORF">DI270_018970</name>
</gene>
<evidence type="ECO:0000256" key="1">
    <source>
        <dbReference type="SAM" id="MobiDB-lite"/>
    </source>
</evidence>
<dbReference type="Proteomes" id="UP000262538">
    <property type="component" value="Unassembled WGS sequence"/>
</dbReference>